<dbReference type="InterPro" id="IPR050503">
    <property type="entry name" value="cAMP-dep_PK_reg_su-like"/>
</dbReference>
<dbReference type="GO" id="GO:0005952">
    <property type="term" value="C:cAMP-dependent protein kinase complex"/>
    <property type="evidence" value="ECO:0007669"/>
    <property type="project" value="InterPro"/>
</dbReference>
<dbReference type="CDD" id="cd00038">
    <property type="entry name" value="CAP_ED"/>
    <property type="match status" value="1"/>
</dbReference>
<reference evidence="3 4" key="1">
    <citation type="journal article" date="2024" name="Science">
        <title>Giant polyketide synthase enzymes in the biosynthesis of giant marine polyether toxins.</title>
        <authorList>
            <person name="Fallon T.R."/>
            <person name="Shende V.V."/>
            <person name="Wierzbicki I.H."/>
            <person name="Pendleton A.L."/>
            <person name="Watervoot N.F."/>
            <person name="Auber R.P."/>
            <person name="Gonzalez D.J."/>
            <person name="Wisecaver J.H."/>
            <person name="Moore B.S."/>
        </authorList>
    </citation>
    <scope>NUCLEOTIDE SEQUENCE [LARGE SCALE GENOMIC DNA]</scope>
    <source>
        <strain evidence="3 4">12B1</strain>
    </source>
</reference>
<dbReference type="GO" id="GO:0004862">
    <property type="term" value="F:cAMP-dependent protein kinase inhibitor activity"/>
    <property type="evidence" value="ECO:0007669"/>
    <property type="project" value="TreeGrafter"/>
</dbReference>
<feature type="compositionally biased region" description="Low complexity" evidence="1">
    <location>
        <begin position="57"/>
        <end position="79"/>
    </location>
</feature>
<feature type="domain" description="Cyclic nucleotide-binding" evidence="2">
    <location>
        <begin position="713"/>
        <end position="765"/>
    </location>
</feature>
<dbReference type="PANTHER" id="PTHR11635:SF152">
    <property type="entry name" value="CAMP-DEPENDENT PROTEIN KINASE TYPE I REGULATORY SUBUNIT-RELATED"/>
    <property type="match status" value="1"/>
</dbReference>
<feature type="region of interest" description="Disordered" evidence="1">
    <location>
        <begin position="1"/>
        <end position="98"/>
    </location>
</feature>
<dbReference type="EMBL" id="JBGBPQ010000011">
    <property type="protein sequence ID" value="KAL1515733.1"/>
    <property type="molecule type" value="Genomic_DNA"/>
</dbReference>
<dbReference type="InterPro" id="IPR014710">
    <property type="entry name" value="RmlC-like_jellyroll"/>
</dbReference>
<evidence type="ECO:0000313" key="4">
    <source>
        <dbReference type="Proteomes" id="UP001515480"/>
    </source>
</evidence>
<protein>
    <recommendedName>
        <fullName evidence="2">Cyclic nucleotide-binding domain-containing protein</fullName>
    </recommendedName>
</protein>
<keyword evidence="4" id="KW-1185">Reference proteome</keyword>
<dbReference type="SUPFAM" id="SSF51206">
    <property type="entry name" value="cAMP-binding domain-like"/>
    <property type="match status" value="1"/>
</dbReference>
<organism evidence="3 4">
    <name type="scientific">Prymnesium parvum</name>
    <name type="common">Toxic golden alga</name>
    <dbReference type="NCBI Taxonomy" id="97485"/>
    <lineage>
        <taxon>Eukaryota</taxon>
        <taxon>Haptista</taxon>
        <taxon>Haptophyta</taxon>
        <taxon>Prymnesiophyceae</taxon>
        <taxon>Prymnesiales</taxon>
        <taxon>Prymnesiaceae</taxon>
        <taxon>Prymnesium</taxon>
    </lineage>
</organism>
<dbReference type="Proteomes" id="UP001515480">
    <property type="component" value="Unassembled WGS sequence"/>
</dbReference>
<dbReference type="GO" id="GO:0034236">
    <property type="term" value="F:protein kinase A catalytic subunit binding"/>
    <property type="evidence" value="ECO:0007669"/>
    <property type="project" value="TreeGrafter"/>
</dbReference>
<dbReference type="GO" id="GO:0030552">
    <property type="term" value="F:cAMP binding"/>
    <property type="evidence" value="ECO:0007669"/>
    <property type="project" value="TreeGrafter"/>
</dbReference>
<evidence type="ECO:0000256" key="1">
    <source>
        <dbReference type="SAM" id="MobiDB-lite"/>
    </source>
</evidence>
<dbReference type="InterPro" id="IPR000595">
    <property type="entry name" value="cNMP-bd_dom"/>
</dbReference>
<proteinExistence type="predicted"/>
<gene>
    <name evidence="3" type="ORF">AB1Y20_002349</name>
</gene>
<sequence>MRSGVVSLDCTDAEVRHASHRTTGAMTPHPPPRSRPPSARSSRPRPSNLPHRPAPAAPHADSSRLSAASARRPFSAHPPTSAERAQLAPRPVSAREPRHTLMKKVSFMHEKTRSAASAPGGGASDACVVESLDGLEEPSEDSSPIAGPRALRRLKSGWHAPLKPHDLLDEMQLTEDQLPAEVKRAVSSFDARHKRHVTRADALFERLSRELTWERASKRYEQQLSEIRRNRYFVHEVYNPFPASARSNSFVRRKRWKISDSVWKNRPKSNKSDDYFETTSALRQLFMNDWSVAKDSHNLSRFILQSGEADAQEVEHVREVLWKHCRTIYGTFDYFAVLMSNSSDLGGEPDIYNISFTAYLEFCRVGQLGHKRDLPSSELELIWVSVNSEDKKVKERDSFNKQRYLNQQEFLQVIVRVAIARYVRSGKCTKPADAVDLLCHQHLLPLMPKECHHISNNFRSTYCYIPNMDPIIRRHMVTLQSIFRRYSDGDQKHELMSNSALSIGEWLSFLEDLGLAGVEARGAKNVSDTEAKLIFLWSRIRASTSSSITTYVRLRHLYWEDFLEAMVRLAAILALPTDMEIEHSEAADAGEFLLSLRANSETEYMRFVQKTKGSFFQEPRQKIWRCFDHMMMLLVRTIEGNTSRQKYGEADNVVTEKEASQFFQKRRSGLSLMRLQSMGDSLDGSNENLAKDLLQTLELSQQKLLDVLKKISIFDKLDEDQLITLRDAMVEAPFQAGDIVFEQGDPSDSLYVVLEGTFEVLVSQECLRSYPESHKNRMRWKTTKPDSDLFAPLISSARGMATVNK</sequence>
<evidence type="ECO:0000313" key="3">
    <source>
        <dbReference type="EMBL" id="KAL1515733.1"/>
    </source>
</evidence>
<dbReference type="PANTHER" id="PTHR11635">
    <property type="entry name" value="CAMP-DEPENDENT PROTEIN KINASE REGULATORY CHAIN"/>
    <property type="match status" value="1"/>
</dbReference>
<dbReference type="PROSITE" id="PS50042">
    <property type="entry name" value="CNMP_BINDING_3"/>
    <property type="match status" value="1"/>
</dbReference>
<dbReference type="AlphaFoldDB" id="A0AB34JAT7"/>
<dbReference type="Gene3D" id="2.60.120.10">
    <property type="entry name" value="Jelly Rolls"/>
    <property type="match status" value="1"/>
</dbReference>
<dbReference type="GO" id="GO:0005829">
    <property type="term" value="C:cytosol"/>
    <property type="evidence" value="ECO:0007669"/>
    <property type="project" value="TreeGrafter"/>
</dbReference>
<feature type="compositionally biased region" description="Low complexity" evidence="1">
    <location>
        <begin position="36"/>
        <end position="51"/>
    </location>
</feature>
<accession>A0AB34JAT7</accession>
<name>A0AB34JAT7_PRYPA</name>
<evidence type="ECO:0000259" key="2">
    <source>
        <dbReference type="PROSITE" id="PS50042"/>
    </source>
</evidence>
<dbReference type="InterPro" id="IPR018490">
    <property type="entry name" value="cNMP-bd_dom_sf"/>
</dbReference>
<comment type="caution">
    <text evidence="3">The sequence shown here is derived from an EMBL/GenBank/DDBJ whole genome shotgun (WGS) entry which is preliminary data.</text>
</comment>